<dbReference type="Pfam" id="PF00232">
    <property type="entry name" value="Glyco_hydro_1"/>
    <property type="match status" value="3"/>
</dbReference>
<comment type="caution">
    <text evidence="4">The sequence shown here is derived from an EMBL/GenBank/DDBJ whole genome shotgun (WGS) entry which is preliminary data.</text>
</comment>
<dbReference type="PANTHER" id="PTHR10353:SF154">
    <property type="entry name" value="BETA-GLUCOSIDASE 9-RELATED"/>
    <property type="match status" value="1"/>
</dbReference>
<sequence>MDFSLPWSRILQGMCAVVLFACLTQGPVNASNPQELEVKWSDFPGDFVFGVSTAATQIEGSAKEAGRGPSVWDYYVEKFPERIADHSNMFTALDSYKRYKEDVKAVKNLGVGSYRFSISWTRILPKGTLSGGVNQQGLGCVSLRAEQREAGFTEQRKPPAHGSGRITGITPYVTILHFDAPQALTDKYGGLLNRSFVNDFKDYSELCFKFFGDRVKNWITINEPLITAKFGYDLEVDPPARCSVQTAYPCSVGGNSATEPYIVAHNILLAHAGAVKLYREKFQRKQGGQIGISLVGQYVEPYSDSAEDKAAAKRILDFELGWFVEPLVYGAYPRSMRQLVKGRLPTFTEKETMMVKRSFDFIGINYYTSRYGRNEPASSGKPISYSNDQLASLWTENVDGIQIGPLASGSKFLYSYPQGLDEALKDPHRIQCILQHLYQIMMAIKSGVNVQGYFHWALFDYFEWGNGYTTRFGVYYIYYKDNLKRIPKVSAKWLPKFQKGQA</sequence>
<dbReference type="AntiFam" id="ANF00038">
    <property type="entry name" value="Overlaps SRP RNA, same strand"/>
</dbReference>
<keyword evidence="5" id="KW-1185">Reference proteome</keyword>
<protein>
    <submittedName>
        <fullName evidence="4">Uncharacterized protein</fullName>
    </submittedName>
</protein>
<evidence type="ECO:0000256" key="2">
    <source>
        <dbReference type="RuleBase" id="RU003690"/>
    </source>
</evidence>
<dbReference type="InterPro" id="IPR001360">
    <property type="entry name" value="Glyco_hydro_1"/>
</dbReference>
<feature type="chain" id="PRO_5042243232" evidence="3">
    <location>
        <begin position="31"/>
        <end position="502"/>
    </location>
</feature>
<evidence type="ECO:0000256" key="1">
    <source>
        <dbReference type="ARBA" id="ARBA00010838"/>
    </source>
</evidence>
<dbReference type="GO" id="GO:0005975">
    <property type="term" value="P:carbohydrate metabolic process"/>
    <property type="evidence" value="ECO:0007669"/>
    <property type="project" value="InterPro"/>
</dbReference>
<comment type="similarity">
    <text evidence="1 2">Belongs to the glycosyl hydrolase 1 family.</text>
</comment>
<dbReference type="AlphaFoldDB" id="A0AAD4VT58"/>
<dbReference type="GO" id="GO:0008422">
    <property type="term" value="F:beta-glucosidase activity"/>
    <property type="evidence" value="ECO:0007669"/>
    <property type="project" value="TreeGrafter"/>
</dbReference>
<dbReference type="PANTHER" id="PTHR10353">
    <property type="entry name" value="GLYCOSYL HYDROLASE"/>
    <property type="match status" value="1"/>
</dbReference>
<evidence type="ECO:0000313" key="5">
    <source>
        <dbReference type="Proteomes" id="UP001054821"/>
    </source>
</evidence>
<dbReference type="PRINTS" id="PR00131">
    <property type="entry name" value="GLHYDRLASE1"/>
</dbReference>
<reference evidence="4 5" key="1">
    <citation type="journal article" date="2022" name="G3 (Bethesda)">
        <title>Whole-genome sequence and methylome profiling of the almond [Prunus dulcis (Mill.) D.A. Webb] cultivar 'Nonpareil'.</title>
        <authorList>
            <person name="D'Amico-Willman K.M."/>
            <person name="Ouma W.Z."/>
            <person name="Meulia T."/>
            <person name="Sideli G.M."/>
            <person name="Gradziel T.M."/>
            <person name="Fresnedo-Ramirez J."/>
        </authorList>
    </citation>
    <scope>NUCLEOTIDE SEQUENCE [LARGE SCALE GENOMIC DNA]</scope>
    <source>
        <strain evidence="4">Clone GOH B32 T37-40</strain>
    </source>
</reference>
<name>A0AAD4VT58_PRUDU</name>
<gene>
    <name evidence="4" type="ORF">L3X38_028948</name>
</gene>
<evidence type="ECO:0000313" key="4">
    <source>
        <dbReference type="EMBL" id="KAI5329551.1"/>
    </source>
</evidence>
<proteinExistence type="inferred from homology"/>
<dbReference type="Gene3D" id="3.20.20.80">
    <property type="entry name" value="Glycosidases"/>
    <property type="match status" value="1"/>
</dbReference>
<feature type="signal peptide" evidence="3">
    <location>
        <begin position="1"/>
        <end position="30"/>
    </location>
</feature>
<dbReference type="Proteomes" id="UP001054821">
    <property type="component" value="Chromosome 5"/>
</dbReference>
<organism evidence="4 5">
    <name type="scientific">Prunus dulcis</name>
    <name type="common">Almond</name>
    <name type="synonym">Amygdalus dulcis</name>
    <dbReference type="NCBI Taxonomy" id="3755"/>
    <lineage>
        <taxon>Eukaryota</taxon>
        <taxon>Viridiplantae</taxon>
        <taxon>Streptophyta</taxon>
        <taxon>Embryophyta</taxon>
        <taxon>Tracheophyta</taxon>
        <taxon>Spermatophyta</taxon>
        <taxon>Magnoliopsida</taxon>
        <taxon>eudicotyledons</taxon>
        <taxon>Gunneridae</taxon>
        <taxon>Pentapetalae</taxon>
        <taxon>rosids</taxon>
        <taxon>fabids</taxon>
        <taxon>Rosales</taxon>
        <taxon>Rosaceae</taxon>
        <taxon>Amygdaloideae</taxon>
        <taxon>Amygdaleae</taxon>
        <taxon>Prunus</taxon>
    </lineage>
</organism>
<keyword evidence="3" id="KW-0732">Signal</keyword>
<dbReference type="EMBL" id="JAJFAZ020000005">
    <property type="protein sequence ID" value="KAI5329551.1"/>
    <property type="molecule type" value="Genomic_DNA"/>
</dbReference>
<evidence type="ECO:0000256" key="3">
    <source>
        <dbReference type="SAM" id="SignalP"/>
    </source>
</evidence>
<dbReference type="SUPFAM" id="SSF51445">
    <property type="entry name" value="(Trans)glycosidases"/>
    <property type="match status" value="1"/>
</dbReference>
<accession>A0AAD4VT58</accession>
<dbReference type="InterPro" id="IPR017853">
    <property type="entry name" value="GH"/>
</dbReference>